<dbReference type="SUPFAM" id="SSF52096">
    <property type="entry name" value="ClpP/crotonase"/>
    <property type="match status" value="1"/>
</dbReference>
<dbReference type="PANTHER" id="PTHR11941:SF54">
    <property type="entry name" value="ENOYL-COA HYDRATASE, MITOCHONDRIAL"/>
    <property type="match status" value="1"/>
</dbReference>
<evidence type="ECO:0000313" key="5">
    <source>
        <dbReference type="Proteomes" id="UP000294555"/>
    </source>
</evidence>
<dbReference type="AlphaFoldDB" id="A0A4R1NH82"/>
<accession>A0A4R1NH82</accession>
<dbReference type="FunFam" id="3.90.226.10:FF:000009">
    <property type="entry name" value="Carnitinyl-CoA dehydratase"/>
    <property type="match status" value="1"/>
</dbReference>
<evidence type="ECO:0000256" key="3">
    <source>
        <dbReference type="RuleBase" id="RU003707"/>
    </source>
</evidence>
<dbReference type="Gene3D" id="1.10.12.10">
    <property type="entry name" value="Lyase 2-enoyl-coa Hydratase, Chain A, domain 2"/>
    <property type="match status" value="1"/>
</dbReference>
<keyword evidence="5" id="KW-1185">Reference proteome</keyword>
<dbReference type="GO" id="GO:0016829">
    <property type="term" value="F:lyase activity"/>
    <property type="evidence" value="ECO:0007669"/>
    <property type="project" value="UniProtKB-KW"/>
</dbReference>
<dbReference type="OrthoDB" id="9777711at2"/>
<proteinExistence type="inferred from homology"/>
<reference evidence="4 5" key="1">
    <citation type="submission" date="2019-02" db="EMBL/GenBank/DDBJ databases">
        <title>Investigation of anaerobic lignin degradation for improved lignocellulosic biofuels.</title>
        <authorList>
            <person name="Deangelis K."/>
        </authorList>
    </citation>
    <scope>NUCLEOTIDE SEQUENCE [LARGE SCALE GENOMIC DNA]</scope>
    <source>
        <strain evidence="4 5">159R</strain>
    </source>
</reference>
<evidence type="ECO:0000313" key="4">
    <source>
        <dbReference type="EMBL" id="TCL06349.1"/>
    </source>
</evidence>
<dbReference type="PANTHER" id="PTHR11941">
    <property type="entry name" value="ENOYL-COA HYDRATASE-RELATED"/>
    <property type="match status" value="1"/>
</dbReference>
<dbReference type="Gene3D" id="3.90.226.10">
    <property type="entry name" value="2-enoyl-CoA Hydratase, Chain A, domain 1"/>
    <property type="match status" value="1"/>
</dbReference>
<comment type="caution">
    <text evidence="4">The sequence shown here is derived from an EMBL/GenBank/DDBJ whole genome shotgun (WGS) entry which is preliminary data.</text>
</comment>
<dbReference type="RefSeq" id="WP_132925682.1">
    <property type="nucleotide sequence ID" value="NZ_SJOI01000001.1"/>
</dbReference>
<protein>
    <submittedName>
        <fullName evidence="4">Enoyl-CoA hydratase</fullName>
    </submittedName>
</protein>
<dbReference type="InterPro" id="IPR001753">
    <property type="entry name" value="Enoyl-CoA_hydra/iso"/>
</dbReference>
<organism evidence="4 5">
    <name type="scientific">Sodalis ligni</name>
    <dbReference type="NCBI Taxonomy" id="2697027"/>
    <lineage>
        <taxon>Bacteria</taxon>
        <taxon>Pseudomonadati</taxon>
        <taxon>Pseudomonadota</taxon>
        <taxon>Gammaproteobacteria</taxon>
        <taxon>Enterobacterales</taxon>
        <taxon>Bruguierivoracaceae</taxon>
        <taxon>Sodalis</taxon>
    </lineage>
</organism>
<sequence length="259" mass="28333">MTTSDSLVTLEINNAVALLTLNNPPLNLVTLSLSRELRSLLKQLDGDDDVRVVVLTGSGKKAFCVGSDIKEFPEVWDDVISKKLQKENETFNAIEFLNKPVIAALEGVVCGGGFEMAMACDMRILSDSGKIALPEINLGVFPGSGGLFRLPKLVGTAKAMELMMTGSFVEAKRCLEWGMVNRLAPAGTTVEAALELAREIALKPFEAIRLIKQGVRAIGMQSTEHCFYQNLRFSQEIFQTRDCAEGVAAFLEKREAKFL</sequence>
<name>A0A4R1NH82_9GAMM</name>
<dbReference type="EMBL" id="SJOI01000001">
    <property type="protein sequence ID" value="TCL06349.1"/>
    <property type="molecule type" value="Genomic_DNA"/>
</dbReference>
<dbReference type="InterPro" id="IPR014748">
    <property type="entry name" value="Enoyl-CoA_hydra_C"/>
</dbReference>
<dbReference type="GO" id="GO:0006635">
    <property type="term" value="P:fatty acid beta-oxidation"/>
    <property type="evidence" value="ECO:0007669"/>
    <property type="project" value="TreeGrafter"/>
</dbReference>
<keyword evidence="2" id="KW-0456">Lyase</keyword>
<dbReference type="PROSITE" id="PS00166">
    <property type="entry name" value="ENOYL_COA_HYDRATASE"/>
    <property type="match status" value="1"/>
</dbReference>
<dbReference type="InterPro" id="IPR029045">
    <property type="entry name" value="ClpP/crotonase-like_dom_sf"/>
</dbReference>
<dbReference type="Proteomes" id="UP000294555">
    <property type="component" value="Unassembled WGS sequence"/>
</dbReference>
<dbReference type="InterPro" id="IPR018376">
    <property type="entry name" value="Enoyl-CoA_hyd/isom_CS"/>
</dbReference>
<dbReference type="CDD" id="cd06558">
    <property type="entry name" value="crotonase-like"/>
    <property type="match status" value="1"/>
</dbReference>
<evidence type="ECO:0000256" key="2">
    <source>
        <dbReference type="ARBA" id="ARBA00023239"/>
    </source>
</evidence>
<comment type="similarity">
    <text evidence="1 3">Belongs to the enoyl-CoA hydratase/isomerase family.</text>
</comment>
<gene>
    <name evidence="4" type="ORF">EZJ58_4600</name>
</gene>
<evidence type="ECO:0000256" key="1">
    <source>
        <dbReference type="ARBA" id="ARBA00005254"/>
    </source>
</evidence>
<dbReference type="Pfam" id="PF00378">
    <property type="entry name" value="ECH_1"/>
    <property type="match status" value="1"/>
</dbReference>